<organism evidence="2 3">
    <name type="scientific">Rhodoplanes roseus</name>
    <dbReference type="NCBI Taxonomy" id="29409"/>
    <lineage>
        <taxon>Bacteria</taxon>
        <taxon>Pseudomonadati</taxon>
        <taxon>Pseudomonadota</taxon>
        <taxon>Alphaproteobacteria</taxon>
        <taxon>Hyphomicrobiales</taxon>
        <taxon>Nitrobacteraceae</taxon>
        <taxon>Rhodoplanes</taxon>
    </lineage>
</organism>
<protein>
    <recommendedName>
        <fullName evidence="4">Cupin 2 conserved barrel domain-containing protein</fullName>
    </recommendedName>
</protein>
<dbReference type="OrthoDB" id="8882910at2"/>
<evidence type="ECO:0000256" key="1">
    <source>
        <dbReference type="SAM" id="MobiDB-lite"/>
    </source>
</evidence>
<evidence type="ECO:0000313" key="2">
    <source>
        <dbReference type="EMBL" id="RAI44579.1"/>
    </source>
</evidence>
<sequence>MLPRPASYADHSTTPPDLEAPGAKTWITRGANLVIAVSDVTAGTVLARDEQPDEYMVFMAAGAATIQAGDESIVAAAETLTIVPPGASRVTAASDARVVRVFSPRAGDLAARACNAGVYADGAPECAPIVPWPTPPDGFRLRQYVPLAYEKPETNMRIFRSTNLMVNVMTRRDGPRDPTKLSPHSHDDFEQCSVVLEGDYVHHLRWPWTPDQTTWRDDEHVTIGAPSVTVIPAKVVHTSNNVGPKRSWLLDVFAPPRMDFSKKPGMVLNAADYPVPAEG</sequence>
<comment type="caution">
    <text evidence="2">The sequence shown here is derived from an EMBL/GenBank/DDBJ whole genome shotgun (WGS) entry which is preliminary data.</text>
</comment>
<dbReference type="SUPFAM" id="SSF51182">
    <property type="entry name" value="RmlC-like cupins"/>
    <property type="match status" value="2"/>
</dbReference>
<name>A0A327L0U6_9BRAD</name>
<evidence type="ECO:0008006" key="4">
    <source>
        <dbReference type="Google" id="ProtNLM"/>
    </source>
</evidence>
<dbReference type="EMBL" id="NPEX01000040">
    <property type="protein sequence ID" value="RAI44579.1"/>
    <property type="molecule type" value="Genomic_DNA"/>
</dbReference>
<dbReference type="Proteomes" id="UP000249130">
    <property type="component" value="Unassembled WGS sequence"/>
</dbReference>
<dbReference type="RefSeq" id="WP_111418593.1">
    <property type="nucleotide sequence ID" value="NZ_NPEX01000040.1"/>
</dbReference>
<dbReference type="PANTHER" id="PTHR40112:SF1">
    <property type="entry name" value="H2HPP ISOMERASE"/>
    <property type="match status" value="1"/>
</dbReference>
<proteinExistence type="predicted"/>
<keyword evidence="3" id="KW-1185">Reference proteome</keyword>
<dbReference type="InterPro" id="IPR014710">
    <property type="entry name" value="RmlC-like_jellyroll"/>
</dbReference>
<dbReference type="AlphaFoldDB" id="A0A327L0U6"/>
<evidence type="ECO:0000313" key="3">
    <source>
        <dbReference type="Proteomes" id="UP000249130"/>
    </source>
</evidence>
<dbReference type="PANTHER" id="PTHR40112">
    <property type="entry name" value="H2HPP ISOMERASE"/>
    <property type="match status" value="1"/>
</dbReference>
<feature type="region of interest" description="Disordered" evidence="1">
    <location>
        <begin position="1"/>
        <end position="21"/>
    </location>
</feature>
<dbReference type="Gene3D" id="2.60.120.10">
    <property type="entry name" value="Jelly Rolls"/>
    <property type="match status" value="2"/>
</dbReference>
<dbReference type="InterPro" id="IPR011051">
    <property type="entry name" value="RmlC_Cupin_sf"/>
</dbReference>
<gene>
    <name evidence="2" type="ORF">CH341_08390</name>
</gene>
<reference evidence="2 3" key="1">
    <citation type="submission" date="2017-07" db="EMBL/GenBank/DDBJ databases">
        <title>Draft Genome Sequences of Select Purple Nonsulfur Bacteria.</title>
        <authorList>
            <person name="Lasarre B."/>
            <person name="Mckinlay J.B."/>
        </authorList>
    </citation>
    <scope>NUCLEOTIDE SEQUENCE [LARGE SCALE GENOMIC DNA]</scope>
    <source>
        <strain evidence="2 3">DSM 5909</strain>
    </source>
</reference>
<accession>A0A327L0U6</accession>
<dbReference type="InterPro" id="IPR052535">
    <property type="entry name" value="Bacilysin_H2HPP_isomerase"/>
</dbReference>